<organism evidence="3">
    <name type="scientific">Echinostoma caproni</name>
    <dbReference type="NCBI Taxonomy" id="27848"/>
    <lineage>
        <taxon>Eukaryota</taxon>
        <taxon>Metazoa</taxon>
        <taxon>Spiralia</taxon>
        <taxon>Lophotrochozoa</taxon>
        <taxon>Platyhelminthes</taxon>
        <taxon>Trematoda</taxon>
        <taxon>Digenea</taxon>
        <taxon>Plagiorchiida</taxon>
        <taxon>Echinostomata</taxon>
        <taxon>Echinostomatoidea</taxon>
        <taxon>Echinostomatidae</taxon>
        <taxon>Echinostoma</taxon>
    </lineage>
</organism>
<dbReference type="Proteomes" id="UP000272942">
    <property type="component" value="Unassembled WGS sequence"/>
</dbReference>
<keyword evidence="2" id="KW-1185">Reference proteome</keyword>
<gene>
    <name evidence="1" type="ORF">ECPE_LOCUS1710</name>
</gene>
<dbReference type="EMBL" id="UZAN01013598">
    <property type="protein sequence ID" value="VDP44723.1"/>
    <property type="molecule type" value="Genomic_DNA"/>
</dbReference>
<dbReference type="Gene3D" id="2.60.120.260">
    <property type="entry name" value="Galactose-binding domain-like"/>
    <property type="match status" value="1"/>
</dbReference>
<dbReference type="SUPFAM" id="SSF49785">
    <property type="entry name" value="Galactose-binding domain-like"/>
    <property type="match status" value="1"/>
</dbReference>
<evidence type="ECO:0000313" key="1">
    <source>
        <dbReference type="EMBL" id="VDP44723.1"/>
    </source>
</evidence>
<protein>
    <submittedName>
        <fullName evidence="3">PH domain-containing protein</fullName>
    </submittedName>
</protein>
<dbReference type="WBParaSite" id="ECPE_0000171101-mRNA-1">
    <property type="protein sequence ID" value="ECPE_0000171101-mRNA-1"/>
    <property type="gene ID" value="ECPE_0000171101"/>
</dbReference>
<evidence type="ECO:0000313" key="3">
    <source>
        <dbReference type="WBParaSite" id="ECPE_0000171101-mRNA-1"/>
    </source>
</evidence>
<dbReference type="OrthoDB" id="6071166at2759"/>
<name>A0A183A426_9TREM</name>
<accession>A0A183A426</accession>
<evidence type="ECO:0000313" key="2">
    <source>
        <dbReference type="Proteomes" id="UP000272942"/>
    </source>
</evidence>
<dbReference type="InterPro" id="IPR008979">
    <property type="entry name" value="Galactose-bd-like_sf"/>
</dbReference>
<proteinExistence type="predicted"/>
<sequence length="87" mass="10144">MSAFTLHLSPRRFLFFSSSDILHDADLQERAWCPDAMIHTELREYMQVDLGQQRIIKLIITKGRVAQSKVRLLYHVIRILSPPLPTL</sequence>
<reference evidence="1 2" key="2">
    <citation type="submission" date="2018-11" db="EMBL/GenBank/DDBJ databases">
        <authorList>
            <consortium name="Pathogen Informatics"/>
        </authorList>
    </citation>
    <scope>NUCLEOTIDE SEQUENCE [LARGE SCALE GENOMIC DNA]</scope>
    <source>
        <strain evidence="1 2">Egypt</strain>
    </source>
</reference>
<reference evidence="3" key="1">
    <citation type="submission" date="2016-06" db="UniProtKB">
        <authorList>
            <consortium name="WormBaseParasite"/>
        </authorList>
    </citation>
    <scope>IDENTIFICATION</scope>
</reference>
<dbReference type="AlphaFoldDB" id="A0A183A426"/>